<dbReference type="PANTHER" id="PTHR42791:SF2">
    <property type="entry name" value="N-ACETYLTRANSFERASE DOMAIN-CONTAINING PROTEIN"/>
    <property type="match status" value="1"/>
</dbReference>
<proteinExistence type="predicted"/>
<name>A0AAD9SIJ3_PHOAM</name>
<feature type="domain" description="N-acetyltransferase" evidence="1">
    <location>
        <begin position="86"/>
        <end position="230"/>
    </location>
</feature>
<accession>A0AAD9SIJ3</accession>
<gene>
    <name evidence="2" type="ORF">N8I77_003098</name>
</gene>
<dbReference type="InterPro" id="IPR052523">
    <property type="entry name" value="Trichothecene_AcTrans"/>
</dbReference>
<dbReference type="Pfam" id="PF00583">
    <property type="entry name" value="Acetyltransf_1"/>
    <property type="match status" value="1"/>
</dbReference>
<dbReference type="InterPro" id="IPR016181">
    <property type="entry name" value="Acyl_CoA_acyltransferase"/>
</dbReference>
<dbReference type="InterPro" id="IPR000182">
    <property type="entry name" value="GNAT_dom"/>
</dbReference>
<sequence>MSDSKAPSFSLKPVVEEDIPALTVMSGLNFEEDRHTQLKAAHPTKPYDHAGGTPDSIRHWLSLPQKVEVTKAVDNKTGEVVGCVGWVFRGFERDPGAAGVVEKSQEPTKPPANSVSSDFVKTEAADLDPIEQLRELTDDHFAKFMRRVMPPGTRCMFIAGIQVHPDHQGKGIGRALVRQGTDRADAEGVFCWVHSSEAGAVLFPKCGFEVDETLEIDLDEYAGKMDLKPPAGDDKWGTYTFRYFVRQPRAS</sequence>
<organism evidence="2 3">
    <name type="scientific">Phomopsis amygdali</name>
    <name type="common">Fusicoccum amygdali</name>
    <dbReference type="NCBI Taxonomy" id="1214568"/>
    <lineage>
        <taxon>Eukaryota</taxon>
        <taxon>Fungi</taxon>
        <taxon>Dikarya</taxon>
        <taxon>Ascomycota</taxon>
        <taxon>Pezizomycotina</taxon>
        <taxon>Sordariomycetes</taxon>
        <taxon>Sordariomycetidae</taxon>
        <taxon>Diaporthales</taxon>
        <taxon>Diaporthaceae</taxon>
        <taxon>Diaporthe</taxon>
    </lineage>
</organism>
<keyword evidence="3" id="KW-1185">Reference proteome</keyword>
<dbReference type="Proteomes" id="UP001265746">
    <property type="component" value="Unassembled WGS sequence"/>
</dbReference>
<dbReference type="AlphaFoldDB" id="A0AAD9SIJ3"/>
<dbReference type="EMBL" id="JAUJFL010000002">
    <property type="protein sequence ID" value="KAK2609603.1"/>
    <property type="molecule type" value="Genomic_DNA"/>
</dbReference>
<dbReference type="SUPFAM" id="SSF55729">
    <property type="entry name" value="Acyl-CoA N-acyltransferases (Nat)"/>
    <property type="match status" value="1"/>
</dbReference>
<dbReference type="CDD" id="cd04301">
    <property type="entry name" value="NAT_SF"/>
    <property type="match status" value="1"/>
</dbReference>
<evidence type="ECO:0000313" key="2">
    <source>
        <dbReference type="EMBL" id="KAK2609603.1"/>
    </source>
</evidence>
<comment type="caution">
    <text evidence="2">The sequence shown here is derived from an EMBL/GenBank/DDBJ whole genome shotgun (WGS) entry which is preliminary data.</text>
</comment>
<evidence type="ECO:0000259" key="1">
    <source>
        <dbReference type="PROSITE" id="PS51186"/>
    </source>
</evidence>
<evidence type="ECO:0000313" key="3">
    <source>
        <dbReference type="Proteomes" id="UP001265746"/>
    </source>
</evidence>
<dbReference type="PROSITE" id="PS51186">
    <property type="entry name" value="GNAT"/>
    <property type="match status" value="1"/>
</dbReference>
<dbReference type="GO" id="GO:0016747">
    <property type="term" value="F:acyltransferase activity, transferring groups other than amino-acyl groups"/>
    <property type="evidence" value="ECO:0007669"/>
    <property type="project" value="InterPro"/>
</dbReference>
<dbReference type="PANTHER" id="PTHR42791">
    <property type="entry name" value="GNAT FAMILY ACETYLTRANSFERASE"/>
    <property type="match status" value="1"/>
</dbReference>
<dbReference type="Gene3D" id="3.40.630.30">
    <property type="match status" value="1"/>
</dbReference>
<reference evidence="2" key="1">
    <citation type="submission" date="2023-06" db="EMBL/GenBank/DDBJ databases">
        <authorList>
            <person name="Noh H."/>
        </authorList>
    </citation>
    <scope>NUCLEOTIDE SEQUENCE</scope>
    <source>
        <strain evidence="2">DUCC20226</strain>
    </source>
</reference>
<protein>
    <recommendedName>
        <fullName evidence="1">N-acetyltransferase domain-containing protein</fullName>
    </recommendedName>
</protein>